<evidence type="ECO:0000256" key="2">
    <source>
        <dbReference type="ARBA" id="ARBA00022490"/>
    </source>
</evidence>
<dbReference type="GO" id="GO:0009401">
    <property type="term" value="P:phosphoenolpyruvate-dependent sugar phosphotransferase system"/>
    <property type="evidence" value="ECO:0007669"/>
    <property type="project" value="UniProtKB-KW"/>
</dbReference>
<dbReference type="HOGENOM" id="CLU_136230_2_0_11"/>
<organism evidence="5 6">
    <name type="scientific">Collinsella stercoris DSM 13279</name>
    <dbReference type="NCBI Taxonomy" id="445975"/>
    <lineage>
        <taxon>Bacteria</taxon>
        <taxon>Bacillati</taxon>
        <taxon>Actinomycetota</taxon>
        <taxon>Coriobacteriia</taxon>
        <taxon>Coriobacteriales</taxon>
        <taxon>Coriobacteriaceae</taxon>
        <taxon>Collinsella</taxon>
    </lineage>
</organism>
<dbReference type="PANTHER" id="PTHR33705">
    <property type="entry name" value="PHOSPHOCARRIER PROTEIN HPR"/>
    <property type="match status" value="1"/>
</dbReference>
<evidence type="ECO:0000259" key="4">
    <source>
        <dbReference type="PROSITE" id="PS51350"/>
    </source>
</evidence>
<dbReference type="EMBL" id="ABXJ01000068">
    <property type="protein sequence ID" value="EEA90594.1"/>
    <property type="molecule type" value="Genomic_DNA"/>
</dbReference>
<dbReference type="GeneID" id="98001882"/>
<gene>
    <name evidence="5" type="ORF">COLSTE_01168</name>
</gene>
<keyword evidence="6" id="KW-1185">Reference proteome</keyword>
<dbReference type="Gene3D" id="3.30.1340.10">
    <property type="entry name" value="HPr-like"/>
    <property type="match status" value="1"/>
</dbReference>
<evidence type="ECO:0000313" key="6">
    <source>
        <dbReference type="Proteomes" id="UP000003560"/>
    </source>
</evidence>
<comment type="caution">
    <text evidence="5">The sequence shown here is derived from an EMBL/GenBank/DDBJ whole genome shotgun (WGS) entry which is preliminary data.</text>
</comment>
<dbReference type="Proteomes" id="UP000003560">
    <property type="component" value="Unassembled WGS sequence"/>
</dbReference>
<proteinExistence type="predicted"/>
<dbReference type="STRING" id="445975.COLSTE_01168"/>
<dbReference type="PROSITE" id="PS51350">
    <property type="entry name" value="PTS_HPR_DOM"/>
    <property type="match status" value="1"/>
</dbReference>
<dbReference type="RefSeq" id="WP_006720821.1">
    <property type="nucleotide sequence ID" value="NZ_CP085935.1"/>
</dbReference>
<evidence type="ECO:0000256" key="3">
    <source>
        <dbReference type="ARBA" id="ARBA00022683"/>
    </source>
</evidence>
<dbReference type="eggNOG" id="COG1925">
    <property type="taxonomic scope" value="Bacteria"/>
</dbReference>
<evidence type="ECO:0000313" key="5">
    <source>
        <dbReference type="EMBL" id="EEA90594.1"/>
    </source>
</evidence>
<dbReference type="InterPro" id="IPR035895">
    <property type="entry name" value="HPr-like_sf"/>
</dbReference>
<dbReference type="AlphaFoldDB" id="B6GAR8"/>
<dbReference type="OrthoDB" id="9809047at2"/>
<dbReference type="CDD" id="cd00367">
    <property type="entry name" value="PTS-HPr_like"/>
    <property type="match status" value="1"/>
</dbReference>
<accession>B6GAR8</accession>
<comment type="subcellular location">
    <subcellularLocation>
        <location evidence="1">Cytoplasm</location>
    </subcellularLocation>
</comment>
<dbReference type="SUPFAM" id="SSF55594">
    <property type="entry name" value="HPr-like"/>
    <property type="match status" value="1"/>
</dbReference>
<keyword evidence="3" id="KW-0598">Phosphotransferase system</keyword>
<dbReference type="NCBIfam" id="TIGR01003">
    <property type="entry name" value="PTS_HPr_family"/>
    <property type="match status" value="1"/>
</dbReference>
<dbReference type="PANTHER" id="PTHR33705:SF2">
    <property type="entry name" value="PHOSPHOCARRIER PROTEIN NPR"/>
    <property type="match status" value="1"/>
</dbReference>
<dbReference type="InterPro" id="IPR050399">
    <property type="entry name" value="HPr"/>
</dbReference>
<dbReference type="PRINTS" id="PR00107">
    <property type="entry name" value="PHOSPHOCPHPR"/>
</dbReference>
<reference evidence="5 6" key="2">
    <citation type="submission" date="2008-10" db="EMBL/GenBank/DDBJ databases">
        <authorList>
            <person name="Fulton L."/>
            <person name="Clifton S."/>
            <person name="Fulton B."/>
            <person name="Xu J."/>
            <person name="Minx P."/>
            <person name="Pepin K.H."/>
            <person name="Johnson M."/>
            <person name="Thiruvilangam P."/>
            <person name="Bhonagiri V."/>
            <person name="Nash W.E."/>
            <person name="Mardis E.R."/>
            <person name="Wilson R.K."/>
        </authorList>
    </citation>
    <scope>NUCLEOTIDE SEQUENCE [LARGE SCALE GENOMIC DNA]</scope>
    <source>
        <strain evidence="5 6">DSM 13279</strain>
    </source>
</reference>
<dbReference type="InterPro" id="IPR000032">
    <property type="entry name" value="HPr-like"/>
</dbReference>
<evidence type="ECO:0000256" key="1">
    <source>
        <dbReference type="ARBA" id="ARBA00004496"/>
    </source>
</evidence>
<dbReference type="GO" id="GO:0005737">
    <property type="term" value="C:cytoplasm"/>
    <property type="evidence" value="ECO:0007669"/>
    <property type="project" value="UniProtKB-SubCell"/>
</dbReference>
<keyword evidence="2" id="KW-0963">Cytoplasm</keyword>
<dbReference type="Pfam" id="PF00381">
    <property type="entry name" value="PTS-HPr"/>
    <property type="match status" value="1"/>
</dbReference>
<feature type="domain" description="HPr" evidence="4">
    <location>
        <begin position="1"/>
        <end position="83"/>
    </location>
</feature>
<reference evidence="5 6" key="1">
    <citation type="submission" date="2008-10" db="EMBL/GenBank/DDBJ databases">
        <title>Draft genome sequence of Collinsella stercoris (DSM 13279).</title>
        <authorList>
            <person name="Sudarsanam P."/>
            <person name="Ley R."/>
            <person name="Guruge J."/>
            <person name="Turnbaugh P.J."/>
            <person name="Mahowald M."/>
            <person name="Liep D."/>
            <person name="Gordon J."/>
        </authorList>
    </citation>
    <scope>NUCLEOTIDE SEQUENCE [LARGE SCALE GENOMIC DNA]</scope>
    <source>
        <strain evidence="5 6">DSM 13279</strain>
    </source>
</reference>
<sequence>MIEFSHTITDAQGLHARPVAQICAAARMWESAVTVACGETSTPATDLMGLMGLCARKGDELVVRVEGTDEEACASALREVFTF</sequence>
<protein>
    <submittedName>
        <fullName evidence="5">Phosphocarrier, HPr family</fullName>
    </submittedName>
</protein>
<name>B6GAR8_9ACTN</name>